<name>A0ABU9SEP3_9BURK</name>
<reference evidence="3 4" key="1">
    <citation type="submission" date="2024-01" db="EMBL/GenBank/DDBJ databases">
        <title>The diversity of rhizobia nodulating Mimosa spp. in eleven states of Brazil covering several biomes is determined by host plant, location, and edaphic factors.</title>
        <authorList>
            <person name="Rouws L."/>
            <person name="Barauna A."/>
            <person name="Beukes C."/>
            <person name="De Faria S.M."/>
            <person name="Gross E."/>
            <person name="Dos Reis Junior F.B."/>
            <person name="Simon M."/>
            <person name="Maluk M."/>
            <person name="Odee D.W."/>
            <person name="Kenicer G."/>
            <person name="Young J.P.W."/>
            <person name="Reis V.M."/>
            <person name="Zilli J."/>
            <person name="James E.K."/>
        </authorList>
    </citation>
    <scope>NUCLEOTIDE SEQUENCE [LARGE SCALE GENOMIC DNA]</scope>
    <source>
        <strain evidence="3 4">JPY164</strain>
    </source>
</reference>
<dbReference type="RefSeq" id="WP_406952815.1">
    <property type="nucleotide sequence ID" value="NZ_JAYMRW010000008.1"/>
</dbReference>
<keyword evidence="2" id="KW-0812">Transmembrane</keyword>
<evidence type="ECO:0000256" key="1">
    <source>
        <dbReference type="SAM" id="MobiDB-lite"/>
    </source>
</evidence>
<evidence type="ECO:0000256" key="2">
    <source>
        <dbReference type="SAM" id="Phobius"/>
    </source>
</evidence>
<keyword evidence="2" id="KW-0472">Membrane</keyword>
<evidence type="ECO:0000313" key="3">
    <source>
        <dbReference type="EMBL" id="MEM5449836.1"/>
    </source>
</evidence>
<organism evidence="3 4">
    <name type="scientific">Paraburkholderia guartelaensis</name>
    <dbReference type="NCBI Taxonomy" id="2546446"/>
    <lineage>
        <taxon>Bacteria</taxon>
        <taxon>Pseudomonadati</taxon>
        <taxon>Pseudomonadota</taxon>
        <taxon>Betaproteobacteria</taxon>
        <taxon>Burkholderiales</taxon>
        <taxon>Burkholderiaceae</taxon>
        <taxon>Paraburkholderia</taxon>
    </lineage>
</organism>
<evidence type="ECO:0000313" key="4">
    <source>
        <dbReference type="Proteomes" id="UP001390669"/>
    </source>
</evidence>
<gene>
    <name evidence="3" type="ORF">VSR33_20375</name>
</gene>
<sequence length="274" mass="29560">MNIAFQAFLLILFYLPGALFILGLTGRIFSDDDVPLVFGSISSNAGLALAAAAIIHLIGALVVTALPNGLHAQIGASTFFDLVSSDTKAPAYQKAQNIIENSLGCEATYFLFAAVLSFGVGYGLYRLQDRLQLDRKFPSLRFKPHWHYVLSASGPAAQNQVVLVDFLVDVSGTAVLYTGLLNEYTFDKETKQLDTLFLTDTLRSVWDITSAVGKDPVSLPVGLFCLKFEEVKNFTVTYISRQNIQGTQPNQTAPLLPQGTSATQGSTTGNTPGP</sequence>
<accession>A0ABU9SEP3</accession>
<comment type="caution">
    <text evidence="3">The sequence shown here is derived from an EMBL/GenBank/DDBJ whole genome shotgun (WGS) entry which is preliminary data.</text>
</comment>
<dbReference type="EMBL" id="JAYMRW010000008">
    <property type="protein sequence ID" value="MEM5449836.1"/>
    <property type="molecule type" value="Genomic_DNA"/>
</dbReference>
<feature type="transmembrane region" description="Helical" evidence="2">
    <location>
        <begin position="107"/>
        <end position="125"/>
    </location>
</feature>
<proteinExistence type="predicted"/>
<keyword evidence="2" id="KW-1133">Transmembrane helix</keyword>
<feature type="compositionally biased region" description="Low complexity" evidence="1">
    <location>
        <begin position="258"/>
        <end position="274"/>
    </location>
</feature>
<feature type="region of interest" description="Disordered" evidence="1">
    <location>
        <begin position="247"/>
        <end position="274"/>
    </location>
</feature>
<protein>
    <submittedName>
        <fullName evidence="3">Uncharacterized protein</fullName>
    </submittedName>
</protein>
<feature type="transmembrane region" description="Helical" evidence="2">
    <location>
        <begin position="6"/>
        <end position="24"/>
    </location>
</feature>
<keyword evidence="4" id="KW-1185">Reference proteome</keyword>
<feature type="transmembrane region" description="Helical" evidence="2">
    <location>
        <begin position="45"/>
        <end position="66"/>
    </location>
</feature>
<dbReference type="Proteomes" id="UP001390669">
    <property type="component" value="Unassembled WGS sequence"/>
</dbReference>